<gene>
    <name evidence="1" type="ordered locus">BA_3762</name>
</gene>
<accession>A0A6H3AK70</accession>
<dbReference type="EMBL" id="AE016879">
    <property type="protein sequence ID" value="AAP27507.1"/>
    <property type="molecule type" value="Genomic_DNA"/>
</dbReference>
<proteinExistence type="predicted"/>
<name>A0A6H3AK70_BACAN</name>
<sequence>MHIFPPHRFHKSIIDKVLVDGSLQYKVKNSKISVFYIKAS</sequence>
<dbReference type="AlphaFoldDB" id="A0A6H3AK70"/>
<reference evidence="1 2" key="1">
    <citation type="journal article" date="2003" name="Nature">
        <title>The genome sequence of Bacillus anthracis Ames and comparison to closely related bacteria.</title>
        <authorList>
            <person name="Read T.D."/>
            <person name="Peterson S.N."/>
            <person name="Tourasse N."/>
            <person name="Baillie L.W."/>
            <person name="Paulsen I.T."/>
            <person name="Nelson K.E."/>
            <person name="Tettelin H."/>
            <person name="Fouts D.E."/>
            <person name="Eisen J.A."/>
            <person name="Gill S.R."/>
            <person name="Holtzapple E.K."/>
            <person name="Okstad O.A."/>
            <person name="Helgason E."/>
            <person name="Rilstone J."/>
            <person name="Wu M."/>
            <person name="Kolonay J.F."/>
            <person name="Beanan M.J."/>
            <person name="Dodson R.J."/>
            <person name="Brinkac L.M."/>
            <person name="Gwinn M."/>
            <person name="DeBoy R.T."/>
            <person name="Madpu R."/>
            <person name="Daugherty S.C."/>
            <person name="Durkin A.S."/>
            <person name="Haft D.H."/>
            <person name="Nelson W.C."/>
            <person name="Peterson J.D."/>
            <person name="Pop M."/>
            <person name="Khouri H.M."/>
            <person name="Radune D."/>
            <person name="Benton J.L."/>
            <person name="Mahamoud Y."/>
            <person name="Jiang L."/>
            <person name="Hance I.R."/>
            <person name="Weidman J.F."/>
            <person name="Berry K.J."/>
            <person name="Plaut R.D."/>
            <person name="Wolf A.M."/>
            <person name="Watkins K.L."/>
            <person name="Nierman W.C."/>
            <person name="Hazen A."/>
            <person name="Cline R."/>
            <person name="Redmond C."/>
            <person name="Thwaite J.E."/>
            <person name="White O."/>
            <person name="Salzberg S.L."/>
            <person name="Thomason B."/>
            <person name="Friedlander A.M."/>
            <person name="Koehler T.M."/>
            <person name="Hanna P.C."/>
            <person name="Kolsto A.B."/>
            <person name="Fraser C.M."/>
        </authorList>
    </citation>
    <scope>NUCLEOTIDE SEQUENCE [LARGE SCALE GENOMIC DNA]</scope>
    <source>
        <strain evidence="2">Ames / isolate Porton</strain>
    </source>
</reference>
<dbReference type="KEGG" id="ban:BA_3762"/>
<organism evidence="1 2">
    <name type="scientific">Bacillus anthracis</name>
    <name type="common">anthrax bacterium</name>
    <dbReference type="NCBI Taxonomy" id="1392"/>
    <lineage>
        <taxon>Bacteria</taxon>
        <taxon>Bacillati</taxon>
        <taxon>Bacillota</taxon>
        <taxon>Bacilli</taxon>
        <taxon>Bacillales</taxon>
        <taxon>Bacillaceae</taxon>
        <taxon>Bacillus</taxon>
        <taxon>Bacillus cereus group</taxon>
    </lineage>
</organism>
<evidence type="ECO:0000313" key="2">
    <source>
        <dbReference type="Proteomes" id="UP000000427"/>
    </source>
</evidence>
<protein>
    <submittedName>
        <fullName evidence="1">Conserved domain protein</fullName>
    </submittedName>
</protein>
<dbReference type="Proteomes" id="UP000000427">
    <property type="component" value="Chromosome"/>
</dbReference>
<evidence type="ECO:0000313" key="1">
    <source>
        <dbReference type="EMBL" id="AAP27507.1"/>
    </source>
</evidence>